<sequence>MRVEMRNSSPSLPQRVISHSFGDKISKAVLDRRSGYSKGLGWGPKPKAQQTRNHGALVSEVERIRNLIRDMTQAQQGPPHDDP</sequence>
<evidence type="ECO:0008006" key="5">
    <source>
        <dbReference type="Google" id="ProtNLM"/>
    </source>
</evidence>
<dbReference type="EMBL" id="SSTD01012420">
    <property type="protein sequence ID" value="TYK08716.1"/>
    <property type="molecule type" value="Genomic_DNA"/>
</dbReference>
<gene>
    <name evidence="2" type="ORF">E5676_scaffold76G00190</name>
    <name evidence="1" type="ORF">E6C27_scaffold17G001730</name>
</gene>
<dbReference type="AlphaFoldDB" id="A0A5A7VDW5"/>
<protein>
    <recommendedName>
        <fullName evidence="5">Zinc finger protein ZPR1-like protein</fullName>
    </recommendedName>
</protein>
<reference evidence="3 4" key="1">
    <citation type="submission" date="2019-08" db="EMBL/GenBank/DDBJ databases">
        <title>Draft genome sequences of two oriental melons (Cucumis melo L. var makuwa).</title>
        <authorList>
            <person name="Kwon S.-Y."/>
        </authorList>
    </citation>
    <scope>NUCLEOTIDE SEQUENCE [LARGE SCALE GENOMIC DNA]</scope>
    <source>
        <strain evidence="4">cv. Chang Bougi</strain>
        <strain evidence="3">cv. SW 3</strain>
        <tissue evidence="1">Leaf</tissue>
    </source>
</reference>
<evidence type="ECO:0000313" key="2">
    <source>
        <dbReference type="EMBL" id="TYK08716.1"/>
    </source>
</evidence>
<evidence type="ECO:0000313" key="4">
    <source>
        <dbReference type="Proteomes" id="UP000321947"/>
    </source>
</evidence>
<accession>A0A5A7VDW5</accession>
<organism evidence="1 3">
    <name type="scientific">Cucumis melo var. makuwa</name>
    <name type="common">Oriental melon</name>
    <dbReference type="NCBI Taxonomy" id="1194695"/>
    <lineage>
        <taxon>Eukaryota</taxon>
        <taxon>Viridiplantae</taxon>
        <taxon>Streptophyta</taxon>
        <taxon>Embryophyta</taxon>
        <taxon>Tracheophyta</taxon>
        <taxon>Spermatophyta</taxon>
        <taxon>Magnoliopsida</taxon>
        <taxon>eudicotyledons</taxon>
        <taxon>Gunneridae</taxon>
        <taxon>Pentapetalae</taxon>
        <taxon>rosids</taxon>
        <taxon>fabids</taxon>
        <taxon>Cucurbitales</taxon>
        <taxon>Cucurbitaceae</taxon>
        <taxon>Benincaseae</taxon>
        <taxon>Cucumis</taxon>
    </lineage>
</organism>
<name>A0A5A7VDW5_CUCMM</name>
<evidence type="ECO:0000313" key="1">
    <source>
        <dbReference type="EMBL" id="KAA0065474.1"/>
    </source>
</evidence>
<evidence type="ECO:0000313" key="3">
    <source>
        <dbReference type="Proteomes" id="UP000321393"/>
    </source>
</evidence>
<proteinExistence type="predicted"/>
<dbReference type="Proteomes" id="UP000321947">
    <property type="component" value="Unassembled WGS sequence"/>
</dbReference>
<dbReference type="Proteomes" id="UP000321393">
    <property type="component" value="Unassembled WGS sequence"/>
</dbReference>
<dbReference type="EMBL" id="SSTE01001516">
    <property type="protein sequence ID" value="KAA0065474.1"/>
    <property type="molecule type" value="Genomic_DNA"/>
</dbReference>
<comment type="caution">
    <text evidence="1">The sequence shown here is derived from an EMBL/GenBank/DDBJ whole genome shotgun (WGS) entry which is preliminary data.</text>
</comment>